<reference evidence="2 3" key="1">
    <citation type="journal article" date="2021" name="Hortic Res">
        <title>The domestication of Cucurbita argyrosperma as revealed by the genome of its wild relative.</title>
        <authorList>
            <person name="Barrera-Redondo J."/>
            <person name="Sanchez-de la Vega G."/>
            <person name="Aguirre-Liguori J.A."/>
            <person name="Castellanos-Morales G."/>
            <person name="Gutierrez-Guerrero Y.T."/>
            <person name="Aguirre-Dugua X."/>
            <person name="Aguirre-Planter E."/>
            <person name="Tenaillon M.I."/>
            <person name="Lira-Saade R."/>
            <person name="Eguiarte L.E."/>
        </authorList>
    </citation>
    <scope>NUCLEOTIDE SEQUENCE [LARGE SCALE GENOMIC DNA]</scope>
    <source>
        <strain evidence="2">JBR-2021</strain>
    </source>
</reference>
<accession>A0AAV6MZ06</accession>
<evidence type="ECO:0000256" key="1">
    <source>
        <dbReference type="SAM" id="MobiDB-lite"/>
    </source>
</evidence>
<evidence type="ECO:0000313" key="3">
    <source>
        <dbReference type="Proteomes" id="UP000685013"/>
    </source>
</evidence>
<organism evidence="2 3">
    <name type="scientific">Cucurbita argyrosperma subsp. sororia</name>
    <dbReference type="NCBI Taxonomy" id="37648"/>
    <lineage>
        <taxon>Eukaryota</taxon>
        <taxon>Viridiplantae</taxon>
        <taxon>Streptophyta</taxon>
        <taxon>Embryophyta</taxon>
        <taxon>Tracheophyta</taxon>
        <taxon>Spermatophyta</taxon>
        <taxon>Magnoliopsida</taxon>
        <taxon>eudicotyledons</taxon>
        <taxon>Gunneridae</taxon>
        <taxon>Pentapetalae</taxon>
        <taxon>rosids</taxon>
        <taxon>fabids</taxon>
        <taxon>Cucurbitales</taxon>
        <taxon>Cucurbitaceae</taxon>
        <taxon>Cucurbiteae</taxon>
        <taxon>Cucurbita</taxon>
    </lineage>
</organism>
<gene>
    <name evidence="2" type="ORF">SDJN03_15086</name>
</gene>
<sequence>MVLRIHVGAHAIPPVKLIKQRVVQEWALNHLGQVENLPSLSKNLVHVFRDICSNGAQHQESPKAISVVAPCQSGVTGDDKLANQKPKRPESTATKSRKRKGRSDQVASRSKGQKEITKASS</sequence>
<evidence type="ECO:0000313" key="2">
    <source>
        <dbReference type="EMBL" id="KAG6589663.1"/>
    </source>
</evidence>
<proteinExistence type="predicted"/>
<dbReference type="Proteomes" id="UP000685013">
    <property type="component" value="Chromosome 10"/>
</dbReference>
<dbReference type="EMBL" id="JAGKQH010000010">
    <property type="protein sequence ID" value="KAG6589663.1"/>
    <property type="molecule type" value="Genomic_DNA"/>
</dbReference>
<feature type="compositionally biased region" description="Basic and acidic residues" evidence="1">
    <location>
        <begin position="112"/>
        <end position="121"/>
    </location>
</feature>
<comment type="caution">
    <text evidence="2">The sequence shown here is derived from an EMBL/GenBank/DDBJ whole genome shotgun (WGS) entry which is preliminary data.</text>
</comment>
<feature type="region of interest" description="Disordered" evidence="1">
    <location>
        <begin position="74"/>
        <end position="121"/>
    </location>
</feature>
<protein>
    <submittedName>
        <fullName evidence="2">Uncharacterized protein</fullName>
    </submittedName>
</protein>
<dbReference type="AlphaFoldDB" id="A0AAV6MZ06"/>
<name>A0AAV6MZ06_9ROSI</name>
<feature type="compositionally biased region" description="Basic and acidic residues" evidence="1">
    <location>
        <begin position="77"/>
        <end position="90"/>
    </location>
</feature>
<keyword evidence="3" id="KW-1185">Reference proteome</keyword>
<feature type="non-terminal residue" evidence="2">
    <location>
        <position position="1"/>
    </location>
</feature>